<evidence type="ECO:0000313" key="1">
    <source>
        <dbReference type="EMBL" id="PHH67153.1"/>
    </source>
</evidence>
<keyword evidence="2" id="KW-1185">Reference proteome</keyword>
<accession>A0A2C5YHQ3</accession>
<dbReference type="EMBL" id="NJET01000002">
    <property type="protein sequence ID" value="PHH67153.1"/>
    <property type="molecule type" value="Genomic_DNA"/>
</dbReference>
<name>A0A2C5YHQ3_9HYPO</name>
<proteinExistence type="predicted"/>
<gene>
    <name evidence="1" type="ORF">CDD81_2922</name>
</gene>
<dbReference type="Proteomes" id="UP000226192">
    <property type="component" value="Unassembled WGS sequence"/>
</dbReference>
<comment type="caution">
    <text evidence="1">The sequence shown here is derived from an EMBL/GenBank/DDBJ whole genome shotgun (WGS) entry which is preliminary data.</text>
</comment>
<sequence length="107" mass="11805">MAALDRDMMVSDGPMASFRGPGLGLRQWEKPPAHQAARGRHWCLRAKSFRCCCYHEQNNNNAPSQPFPPHAKFLPAAAPPNLPLNLASIASPFFLFTSLTAPKYPSN</sequence>
<reference evidence="1 2" key="1">
    <citation type="submission" date="2017-06" db="EMBL/GenBank/DDBJ databases">
        <title>Ant-infecting Ophiocordyceps genomes reveal a high diversity of potential behavioral manipulation genes and a possible major role for enterotoxins.</title>
        <authorList>
            <person name="De Bekker C."/>
            <person name="Evans H.C."/>
            <person name="Brachmann A."/>
            <person name="Hughes D.P."/>
        </authorList>
    </citation>
    <scope>NUCLEOTIDE SEQUENCE [LARGE SCALE GENOMIC DNA]</scope>
    <source>
        <strain evidence="1 2">Map64</strain>
    </source>
</reference>
<evidence type="ECO:0000313" key="2">
    <source>
        <dbReference type="Proteomes" id="UP000226192"/>
    </source>
</evidence>
<organism evidence="1 2">
    <name type="scientific">Ophiocordyceps australis</name>
    <dbReference type="NCBI Taxonomy" id="1399860"/>
    <lineage>
        <taxon>Eukaryota</taxon>
        <taxon>Fungi</taxon>
        <taxon>Dikarya</taxon>
        <taxon>Ascomycota</taxon>
        <taxon>Pezizomycotina</taxon>
        <taxon>Sordariomycetes</taxon>
        <taxon>Hypocreomycetidae</taxon>
        <taxon>Hypocreales</taxon>
        <taxon>Ophiocordycipitaceae</taxon>
        <taxon>Ophiocordyceps</taxon>
    </lineage>
</organism>
<protein>
    <submittedName>
        <fullName evidence="1">Uncharacterized protein</fullName>
    </submittedName>
</protein>
<dbReference type="AlphaFoldDB" id="A0A2C5YHQ3"/>